<dbReference type="EMBL" id="KN832979">
    <property type="protein sequence ID" value="KIM87419.1"/>
    <property type="molecule type" value="Genomic_DNA"/>
</dbReference>
<keyword evidence="3" id="KW-1185">Reference proteome</keyword>
<organism evidence="2 3">
    <name type="scientific">Piloderma croceum (strain F 1598)</name>
    <dbReference type="NCBI Taxonomy" id="765440"/>
    <lineage>
        <taxon>Eukaryota</taxon>
        <taxon>Fungi</taxon>
        <taxon>Dikarya</taxon>
        <taxon>Basidiomycota</taxon>
        <taxon>Agaricomycotina</taxon>
        <taxon>Agaricomycetes</taxon>
        <taxon>Agaricomycetidae</taxon>
        <taxon>Atheliales</taxon>
        <taxon>Atheliaceae</taxon>
        <taxon>Piloderma</taxon>
    </lineage>
</organism>
<feature type="region of interest" description="Disordered" evidence="1">
    <location>
        <begin position="1"/>
        <end position="30"/>
    </location>
</feature>
<dbReference type="Proteomes" id="UP000054166">
    <property type="component" value="Unassembled WGS sequence"/>
</dbReference>
<reference evidence="3" key="2">
    <citation type="submission" date="2015-01" db="EMBL/GenBank/DDBJ databases">
        <title>Evolutionary Origins and Diversification of the Mycorrhizal Mutualists.</title>
        <authorList>
            <consortium name="DOE Joint Genome Institute"/>
            <consortium name="Mycorrhizal Genomics Consortium"/>
            <person name="Kohler A."/>
            <person name="Kuo A."/>
            <person name="Nagy L.G."/>
            <person name="Floudas D."/>
            <person name="Copeland A."/>
            <person name="Barry K.W."/>
            <person name="Cichocki N."/>
            <person name="Veneault-Fourrey C."/>
            <person name="LaButti K."/>
            <person name="Lindquist E.A."/>
            <person name="Lipzen A."/>
            <person name="Lundell T."/>
            <person name="Morin E."/>
            <person name="Murat C."/>
            <person name="Riley R."/>
            <person name="Ohm R."/>
            <person name="Sun H."/>
            <person name="Tunlid A."/>
            <person name="Henrissat B."/>
            <person name="Grigoriev I.V."/>
            <person name="Hibbett D.S."/>
            <person name="Martin F."/>
        </authorList>
    </citation>
    <scope>NUCLEOTIDE SEQUENCE [LARGE SCALE GENOMIC DNA]</scope>
    <source>
        <strain evidence="3">F 1598</strain>
    </source>
</reference>
<gene>
    <name evidence="2" type="ORF">PILCRDRAFT_276393</name>
</gene>
<proteinExistence type="predicted"/>
<dbReference type="InParanoid" id="A0A0C3G6H0"/>
<accession>A0A0C3G6H0</accession>
<protein>
    <submittedName>
        <fullName evidence="2">Uncharacterized protein</fullName>
    </submittedName>
</protein>
<reference evidence="2 3" key="1">
    <citation type="submission" date="2014-04" db="EMBL/GenBank/DDBJ databases">
        <authorList>
            <consortium name="DOE Joint Genome Institute"/>
            <person name="Kuo A."/>
            <person name="Tarkka M."/>
            <person name="Buscot F."/>
            <person name="Kohler A."/>
            <person name="Nagy L.G."/>
            <person name="Floudas D."/>
            <person name="Copeland A."/>
            <person name="Barry K.W."/>
            <person name="Cichocki N."/>
            <person name="Veneault-Fourrey C."/>
            <person name="LaButti K."/>
            <person name="Lindquist E.A."/>
            <person name="Lipzen A."/>
            <person name="Lundell T."/>
            <person name="Morin E."/>
            <person name="Murat C."/>
            <person name="Sun H."/>
            <person name="Tunlid A."/>
            <person name="Henrissat B."/>
            <person name="Grigoriev I.V."/>
            <person name="Hibbett D.S."/>
            <person name="Martin F."/>
            <person name="Nordberg H.P."/>
            <person name="Cantor M.N."/>
            <person name="Hua S.X."/>
        </authorList>
    </citation>
    <scope>NUCLEOTIDE SEQUENCE [LARGE SCALE GENOMIC DNA]</scope>
    <source>
        <strain evidence="2 3">F 1598</strain>
    </source>
</reference>
<evidence type="ECO:0000313" key="3">
    <source>
        <dbReference type="Proteomes" id="UP000054166"/>
    </source>
</evidence>
<dbReference type="AlphaFoldDB" id="A0A0C3G6H0"/>
<name>A0A0C3G6H0_PILCF</name>
<evidence type="ECO:0000313" key="2">
    <source>
        <dbReference type="EMBL" id="KIM87419.1"/>
    </source>
</evidence>
<dbReference type="HOGENOM" id="CLU_2004767_0_0_1"/>
<evidence type="ECO:0000256" key="1">
    <source>
        <dbReference type="SAM" id="MobiDB-lite"/>
    </source>
</evidence>
<sequence>MNSGMSNFSDKIATDIPGSSDVGSGKRMGRKKSFLRTRDNYWTSHVEEELLVPKSVQRVSDYARAEYFFAQGDCKETTCTKGSFVNTTGCWYGYSGHLTHELGDKKPCAVLSPVSSGPFGIHAG</sequence>